<dbReference type="AlphaFoldDB" id="A0ABD5ZEC3"/>
<organism evidence="3 4">
    <name type="scientific">Haloferax namakaokahaiae</name>
    <dbReference type="NCBI Taxonomy" id="1748331"/>
    <lineage>
        <taxon>Archaea</taxon>
        <taxon>Methanobacteriati</taxon>
        <taxon>Methanobacteriota</taxon>
        <taxon>Stenosarchaea group</taxon>
        <taxon>Halobacteria</taxon>
        <taxon>Halobacteriales</taxon>
        <taxon>Haloferacaceae</taxon>
        <taxon>Haloferax</taxon>
    </lineage>
</organism>
<feature type="transmembrane region" description="Helical" evidence="1">
    <location>
        <begin position="12"/>
        <end position="31"/>
    </location>
</feature>
<dbReference type="Pfam" id="PF13231">
    <property type="entry name" value="PMT_2"/>
    <property type="match status" value="1"/>
</dbReference>
<dbReference type="Proteomes" id="UP001596481">
    <property type="component" value="Unassembled WGS sequence"/>
</dbReference>
<feature type="transmembrane region" description="Helical" evidence="1">
    <location>
        <begin position="385"/>
        <end position="404"/>
    </location>
</feature>
<feature type="domain" description="Glycosyltransferase RgtA/B/C/D-like" evidence="2">
    <location>
        <begin position="66"/>
        <end position="199"/>
    </location>
</feature>
<dbReference type="NCBIfam" id="TIGR03663">
    <property type="entry name" value="flippase activity-associated protein Agl23"/>
    <property type="match status" value="1"/>
</dbReference>
<accession>A0ABD5ZEC3</accession>
<keyword evidence="1" id="KW-1133">Transmembrane helix</keyword>
<comment type="caution">
    <text evidence="3">The sequence shown here is derived from an EMBL/GenBank/DDBJ whole genome shotgun (WGS) entry which is preliminary data.</text>
</comment>
<feature type="transmembrane region" description="Helical" evidence="1">
    <location>
        <begin position="352"/>
        <end position="373"/>
    </location>
</feature>
<feature type="transmembrane region" description="Helical" evidence="1">
    <location>
        <begin position="166"/>
        <end position="194"/>
    </location>
</feature>
<dbReference type="RefSeq" id="WP_390222963.1">
    <property type="nucleotide sequence ID" value="NZ_JBHTAA010000005.1"/>
</dbReference>
<keyword evidence="1" id="KW-0812">Transmembrane</keyword>
<sequence>MSSSRVERHLDRTTLAVCALAGLALVVRLVGLGDRPLHWDEARVGYWSLRYLETGYFSYRPIAGGPLVYILSRWSLALFGPTDFALRLPVAVFGGVLPLAALLFRGRLRDSETVAFAAILAASPLLVYYGRFARGDVFAIGFTLVALGFALRLVDGAGRENAYGLAAAVALAIGSSGLGVVALVCLGIAALLVADHAALVSSVRPIAMQLGTLSARLEDAVTPAARSVLVFAACYIFMFAPRAGETDAAGIDSPGTILTAIDVAIFESVRRFVGVRIVHRGPDGTHELLPYLADTVGLVALAALPILVLAAGTFLIDRYTAGGPREIVSIGTYWVGASVVFVPMFTEVSAPWLGVYLVVPLAIPAAVGLAALVRWGRTAIETQDVSRSALALLLAVALVAQAGAVTASDVYGSSDRDNQLAHYAQPTDDFADFRDNFSSWVTPGDGQPDVLYYGQSMYVSENSTAFPPVPEAWGERLPLDWYVAREDAESISATTPTQVRDLDSVPPVVIAPASARGELSPMLDGYAATEYQTALWGRSVVVFVEN</sequence>
<feature type="transmembrane region" description="Helical" evidence="1">
    <location>
        <begin position="137"/>
        <end position="154"/>
    </location>
</feature>
<dbReference type="PANTHER" id="PTHR41710">
    <property type="entry name" value="GLYCOSYL TRANSFERASE, FAMILY 39"/>
    <property type="match status" value="1"/>
</dbReference>
<evidence type="ECO:0000256" key="1">
    <source>
        <dbReference type="SAM" id="Phobius"/>
    </source>
</evidence>
<feature type="transmembrane region" description="Helical" evidence="1">
    <location>
        <begin position="113"/>
        <end position="131"/>
    </location>
</feature>
<dbReference type="InterPro" id="IPR019962">
    <property type="entry name" value="CHP03663"/>
</dbReference>
<name>A0ABD5ZEC3_9EURY</name>
<keyword evidence="4" id="KW-1185">Reference proteome</keyword>
<feature type="transmembrane region" description="Helical" evidence="1">
    <location>
        <begin position="327"/>
        <end position="346"/>
    </location>
</feature>
<evidence type="ECO:0000313" key="3">
    <source>
        <dbReference type="EMBL" id="MFC7203625.1"/>
    </source>
</evidence>
<dbReference type="InterPro" id="IPR038731">
    <property type="entry name" value="RgtA/B/C-like"/>
</dbReference>
<gene>
    <name evidence="3" type="ORF">ACFQJC_08870</name>
</gene>
<evidence type="ECO:0000259" key="2">
    <source>
        <dbReference type="Pfam" id="PF13231"/>
    </source>
</evidence>
<dbReference type="EMBL" id="JBHTAA010000005">
    <property type="protein sequence ID" value="MFC7203625.1"/>
    <property type="molecule type" value="Genomic_DNA"/>
</dbReference>
<proteinExistence type="predicted"/>
<feature type="transmembrane region" description="Helical" evidence="1">
    <location>
        <begin position="296"/>
        <end position="315"/>
    </location>
</feature>
<protein>
    <submittedName>
        <fullName evidence="3">Flippase activity-associated protein Agl23</fullName>
    </submittedName>
</protein>
<evidence type="ECO:0000313" key="4">
    <source>
        <dbReference type="Proteomes" id="UP001596481"/>
    </source>
</evidence>
<keyword evidence="1" id="KW-0472">Membrane</keyword>
<dbReference type="PANTHER" id="PTHR41710:SF2">
    <property type="entry name" value="GLYCOSYL TRANSFERASE FAMILY 39_83 DOMAIN-CONTAINING PROTEIN"/>
    <property type="match status" value="1"/>
</dbReference>
<reference evidence="3 4" key="1">
    <citation type="journal article" date="2019" name="Int. J. Syst. Evol. Microbiol.">
        <title>The Global Catalogue of Microorganisms (GCM) 10K type strain sequencing project: providing services to taxonomists for standard genome sequencing and annotation.</title>
        <authorList>
            <consortium name="The Broad Institute Genomics Platform"/>
            <consortium name="The Broad Institute Genome Sequencing Center for Infectious Disease"/>
            <person name="Wu L."/>
            <person name="Ma J."/>
        </authorList>
    </citation>
    <scope>NUCLEOTIDE SEQUENCE [LARGE SCALE GENOMIC DNA]</scope>
    <source>
        <strain evidence="3 4">DSM 29988</strain>
    </source>
</reference>
<feature type="transmembrane region" description="Helical" evidence="1">
    <location>
        <begin position="84"/>
        <end position="104"/>
    </location>
</feature>